<dbReference type="GO" id="GO:0005737">
    <property type="term" value="C:cytoplasm"/>
    <property type="evidence" value="ECO:0007669"/>
    <property type="project" value="TreeGrafter"/>
</dbReference>
<keyword evidence="1 2" id="KW-0443">Lipid metabolism</keyword>
<dbReference type="InParanoid" id="E3NLX2"/>
<dbReference type="InterPro" id="IPR002641">
    <property type="entry name" value="PNPLA_dom"/>
</dbReference>
<dbReference type="GO" id="GO:0055088">
    <property type="term" value="P:lipid homeostasis"/>
    <property type="evidence" value="ECO:0007669"/>
    <property type="project" value="TreeGrafter"/>
</dbReference>
<keyword evidence="3" id="KW-1133">Transmembrane helix</keyword>
<feature type="short sequence motif" description="GXGXXG" evidence="2">
    <location>
        <begin position="26"/>
        <end position="31"/>
    </location>
</feature>
<evidence type="ECO:0000259" key="4">
    <source>
        <dbReference type="PROSITE" id="PS51635"/>
    </source>
</evidence>
<dbReference type="STRING" id="31234.E3NLX2"/>
<feature type="active site" description="Nucleophile" evidence="2">
    <location>
        <position position="59"/>
    </location>
</feature>
<dbReference type="PROSITE" id="PS51635">
    <property type="entry name" value="PNPLA"/>
    <property type="match status" value="1"/>
</dbReference>
<gene>
    <name evidence="5" type="ORF">CRE_13800</name>
</gene>
<feature type="short sequence motif" description="GXSXG" evidence="2">
    <location>
        <begin position="57"/>
        <end position="61"/>
    </location>
</feature>
<dbReference type="EMBL" id="DS268948">
    <property type="protein sequence ID" value="EFP06200.1"/>
    <property type="molecule type" value="Genomic_DNA"/>
</dbReference>
<evidence type="ECO:0000256" key="2">
    <source>
        <dbReference type="PROSITE-ProRule" id="PRU01161"/>
    </source>
</evidence>
<feature type="transmembrane region" description="Helical" evidence="3">
    <location>
        <begin position="54"/>
        <end position="71"/>
    </location>
</feature>
<keyword evidence="3" id="KW-0812">Transmembrane</keyword>
<dbReference type="PANTHER" id="PTHR12406:SF38">
    <property type="entry name" value="PNPLA DOMAIN-CONTAINING PROTEIN"/>
    <property type="match status" value="1"/>
</dbReference>
<dbReference type="GO" id="GO:0016020">
    <property type="term" value="C:membrane"/>
    <property type="evidence" value="ECO:0007669"/>
    <property type="project" value="TreeGrafter"/>
</dbReference>
<evidence type="ECO:0000256" key="1">
    <source>
        <dbReference type="ARBA" id="ARBA00023098"/>
    </source>
</evidence>
<dbReference type="Proteomes" id="UP000008281">
    <property type="component" value="Unassembled WGS sequence"/>
</dbReference>
<dbReference type="Pfam" id="PF01734">
    <property type="entry name" value="Patatin"/>
    <property type="match status" value="1"/>
</dbReference>
<keyword evidence="2" id="KW-0442">Lipid degradation</keyword>
<dbReference type="InterPro" id="IPR033562">
    <property type="entry name" value="PLPL"/>
</dbReference>
<dbReference type="OrthoDB" id="197155at2759"/>
<dbReference type="AlphaFoldDB" id="E3NLX2"/>
<keyword evidence="6" id="KW-1185">Reference proteome</keyword>
<dbReference type="HOGENOM" id="CLU_018371_4_0_1"/>
<feature type="transmembrane region" description="Helical" evidence="3">
    <location>
        <begin position="20"/>
        <end position="42"/>
    </location>
</feature>
<feature type="active site" description="Proton acceptor" evidence="2">
    <location>
        <position position="196"/>
    </location>
</feature>
<feature type="short sequence motif" description="DGA/G" evidence="2">
    <location>
        <begin position="196"/>
        <end position="198"/>
    </location>
</feature>
<evidence type="ECO:0000256" key="3">
    <source>
        <dbReference type="SAM" id="Phobius"/>
    </source>
</evidence>
<keyword evidence="2" id="KW-0378">Hydrolase</keyword>
<accession>E3NLX2</accession>
<reference evidence="5" key="1">
    <citation type="submission" date="2007-07" db="EMBL/GenBank/DDBJ databases">
        <title>PCAP assembly of the Caenorhabditis remanei genome.</title>
        <authorList>
            <consortium name="The Caenorhabditis remanei Sequencing Consortium"/>
            <person name="Wilson R.K."/>
        </authorList>
    </citation>
    <scope>NUCLEOTIDE SEQUENCE [LARGE SCALE GENOMIC DNA]</scope>
    <source>
        <strain evidence="5">PB4641</strain>
    </source>
</reference>
<evidence type="ECO:0000313" key="6">
    <source>
        <dbReference type="Proteomes" id="UP000008281"/>
    </source>
</evidence>
<dbReference type="FunCoup" id="E3NLX2">
    <property type="interactions" value="578"/>
</dbReference>
<feature type="domain" description="PNPLA" evidence="4">
    <location>
        <begin position="22"/>
        <end position="209"/>
    </location>
</feature>
<name>E3NLX2_CAERE</name>
<organism evidence="6">
    <name type="scientific">Caenorhabditis remanei</name>
    <name type="common">Caenorhabditis vulgaris</name>
    <dbReference type="NCBI Taxonomy" id="31234"/>
    <lineage>
        <taxon>Eukaryota</taxon>
        <taxon>Metazoa</taxon>
        <taxon>Ecdysozoa</taxon>
        <taxon>Nematoda</taxon>
        <taxon>Chromadorea</taxon>
        <taxon>Rhabditida</taxon>
        <taxon>Rhabditina</taxon>
        <taxon>Rhabditomorpha</taxon>
        <taxon>Rhabditoidea</taxon>
        <taxon>Rhabditidae</taxon>
        <taxon>Peloderinae</taxon>
        <taxon>Caenorhabditis</taxon>
    </lineage>
</organism>
<dbReference type="GO" id="GO:0019433">
    <property type="term" value="P:triglyceride catabolic process"/>
    <property type="evidence" value="ECO:0007669"/>
    <property type="project" value="TreeGrafter"/>
</dbReference>
<keyword evidence="3" id="KW-0472">Membrane</keyword>
<proteinExistence type="predicted"/>
<protein>
    <recommendedName>
        <fullName evidence="4">PNPLA domain-containing protein</fullName>
    </recommendedName>
</protein>
<dbReference type="OMA" id="KGEKWID"/>
<dbReference type="PANTHER" id="PTHR12406">
    <property type="entry name" value="CALCIUM-INDEPENDENT PHOSPHOLIPASE A2 IPLA2 -RELATED"/>
    <property type="match status" value="1"/>
</dbReference>
<evidence type="ECO:0000313" key="5">
    <source>
        <dbReference type="EMBL" id="EFP06200.1"/>
    </source>
</evidence>
<dbReference type="Gene3D" id="3.40.1090.10">
    <property type="entry name" value="Cytosolic phospholipase A2 catalytic domain"/>
    <property type="match status" value="2"/>
</dbReference>
<dbReference type="SUPFAM" id="SSF52151">
    <property type="entry name" value="FabD/lysophospholipase-like"/>
    <property type="match status" value="1"/>
</dbReference>
<dbReference type="GO" id="GO:0005811">
    <property type="term" value="C:lipid droplet"/>
    <property type="evidence" value="ECO:0007669"/>
    <property type="project" value="TreeGrafter"/>
</dbReference>
<dbReference type="eggNOG" id="KOG3773">
    <property type="taxonomic scope" value="Eukaryota"/>
</dbReference>
<sequence>MRISAVLHNKFKELKDVSKLALSFSGCGFLGAYNFGAASRLMKEEEIIRKKVDRIAGASAGSLVAAILVLAPEKLDAGIETLYSMADQVHSRPFGAMTPGYYLNDQLVRVQIRKNSLKKLKKFQIIDDFLPKDIEKAQGKLHVSITKYKNWENFIINKFDSREHLISCLLASCYIPMYSMGYRGVPPVINEEEYIDGGMTNNLPVFEDVKTITCSPFSSLADICPEDPSTWNVVLGKQTFKASRRNLLRGARALFPPNRHILKEYYDMGHSDADRFIQGKI</sequence>
<dbReference type="InterPro" id="IPR016035">
    <property type="entry name" value="Acyl_Trfase/lysoPLipase"/>
</dbReference>
<dbReference type="GO" id="GO:0004806">
    <property type="term" value="F:triacylglycerol lipase activity"/>
    <property type="evidence" value="ECO:0007669"/>
    <property type="project" value="TreeGrafter"/>
</dbReference>